<dbReference type="EMBL" id="GG745352">
    <property type="protein sequence ID" value="KNE67204.1"/>
    <property type="molecule type" value="Genomic_DNA"/>
</dbReference>
<dbReference type="InterPro" id="IPR053035">
    <property type="entry name" value="Mitochondrial_GEF_domain"/>
</dbReference>
<dbReference type="PROSITE" id="PS50012">
    <property type="entry name" value="RCC1_3"/>
    <property type="match status" value="2"/>
</dbReference>
<dbReference type="OrthoDB" id="5370059at2759"/>
<sequence>MSKSVAKATRIATLYGWGRFPGFPLLGATPTANPTSISQIWIKKFQPNESVIRVDAGAKHLGLVTQRINDNGTPRQTVEFVGINTSNQLGAGRFACSTVESVNCESNPPHAAALHRYILPAGTTLRSLALGRQHTLALVDGQDATSLWAAGSDHFGQVFQYEHHHRHPWMAIALPLSLSAVDCRSGFDHSVLVGCDGSAWTAGWSADGQAGQGTETNVTQLGRVAIPDPIARVFTGADHTLAVSADGRRVYAWGNSEYGQCATGRKEDKILRPVRVLEHENMPVAQVATAATSTMFALSGSGGESRWRYFGFDQPEGCDVEPPVVDVDGSVQDLQLVSTQHHYLAAHSKTDVFVGRTKWERVFCVQDPARETIRHVACGNDFAVVVTERETEV</sequence>
<dbReference type="AlphaFoldDB" id="A0A0L0SXZ7"/>
<dbReference type="VEuPathDB" id="FungiDB:AMAG_12276"/>
<gene>
    <name evidence="2" type="ORF">AMAG_12276</name>
</gene>
<dbReference type="Gene3D" id="2.130.10.30">
    <property type="entry name" value="Regulator of chromosome condensation 1/beta-lactamase-inhibitor protein II"/>
    <property type="match status" value="1"/>
</dbReference>
<evidence type="ECO:0008006" key="4">
    <source>
        <dbReference type="Google" id="ProtNLM"/>
    </source>
</evidence>
<dbReference type="Pfam" id="PF13540">
    <property type="entry name" value="RCC1_2"/>
    <property type="match status" value="1"/>
</dbReference>
<proteinExistence type="predicted"/>
<dbReference type="GO" id="GO:0005743">
    <property type="term" value="C:mitochondrial inner membrane"/>
    <property type="evidence" value="ECO:0007669"/>
    <property type="project" value="TreeGrafter"/>
</dbReference>
<accession>A0A0L0SXZ7</accession>
<organism evidence="2 3">
    <name type="scientific">Allomyces macrogynus (strain ATCC 38327)</name>
    <name type="common">Allomyces javanicus var. macrogynus</name>
    <dbReference type="NCBI Taxonomy" id="578462"/>
    <lineage>
        <taxon>Eukaryota</taxon>
        <taxon>Fungi</taxon>
        <taxon>Fungi incertae sedis</taxon>
        <taxon>Blastocladiomycota</taxon>
        <taxon>Blastocladiomycetes</taxon>
        <taxon>Blastocladiales</taxon>
        <taxon>Blastocladiaceae</taxon>
        <taxon>Allomyces</taxon>
    </lineage>
</organism>
<name>A0A0L0SXZ7_ALLM3</name>
<dbReference type="GO" id="GO:0019843">
    <property type="term" value="F:rRNA binding"/>
    <property type="evidence" value="ECO:0007669"/>
    <property type="project" value="TreeGrafter"/>
</dbReference>
<reference evidence="2 3" key="1">
    <citation type="submission" date="2009-11" db="EMBL/GenBank/DDBJ databases">
        <title>Annotation of Allomyces macrogynus ATCC 38327.</title>
        <authorList>
            <consortium name="The Broad Institute Genome Sequencing Platform"/>
            <person name="Russ C."/>
            <person name="Cuomo C."/>
            <person name="Burger G."/>
            <person name="Gray M.W."/>
            <person name="Holland P.W.H."/>
            <person name="King N."/>
            <person name="Lang F.B.F."/>
            <person name="Roger A.J."/>
            <person name="Ruiz-Trillo I."/>
            <person name="Young S.K."/>
            <person name="Zeng Q."/>
            <person name="Gargeya S."/>
            <person name="Fitzgerald M."/>
            <person name="Haas B."/>
            <person name="Abouelleil A."/>
            <person name="Alvarado L."/>
            <person name="Arachchi H.M."/>
            <person name="Berlin A."/>
            <person name="Chapman S.B."/>
            <person name="Gearin G."/>
            <person name="Goldberg J."/>
            <person name="Griggs A."/>
            <person name="Gujja S."/>
            <person name="Hansen M."/>
            <person name="Heiman D."/>
            <person name="Howarth C."/>
            <person name="Larimer J."/>
            <person name="Lui A."/>
            <person name="MacDonald P.J.P."/>
            <person name="McCowen C."/>
            <person name="Montmayeur A."/>
            <person name="Murphy C."/>
            <person name="Neiman D."/>
            <person name="Pearson M."/>
            <person name="Priest M."/>
            <person name="Roberts A."/>
            <person name="Saif S."/>
            <person name="Shea T."/>
            <person name="Sisk P."/>
            <person name="Stolte C."/>
            <person name="Sykes S."/>
            <person name="Wortman J."/>
            <person name="Nusbaum C."/>
            <person name="Birren B."/>
        </authorList>
    </citation>
    <scope>NUCLEOTIDE SEQUENCE [LARGE SCALE GENOMIC DNA]</scope>
    <source>
        <strain evidence="2 3">ATCC 38327</strain>
    </source>
</reference>
<dbReference type="STRING" id="578462.A0A0L0SXZ7"/>
<dbReference type="SUPFAM" id="SSF50985">
    <property type="entry name" value="RCC1/BLIP-II"/>
    <property type="match status" value="1"/>
</dbReference>
<dbReference type="Proteomes" id="UP000054350">
    <property type="component" value="Unassembled WGS sequence"/>
</dbReference>
<dbReference type="eggNOG" id="KOG1426">
    <property type="taxonomic scope" value="Eukaryota"/>
</dbReference>
<dbReference type="GO" id="GO:0070131">
    <property type="term" value="P:positive regulation of mitochondrial translation"/>
    <property type="evidence" value="ECO:0007669"/>
    <property type="project" value="TreeGrafter"/>
</dbReference>
<dbReference type="InterPro" id="IPR009091">
    <property type="entry name" value="RCC1/BLIP-II"/>
</dbReference>
<evidence type="ECO:0000313" key="2">
    <source>
        <dbReference type="EMBL" id="KNE67204.1"/>
    </source>
</evidence>
<dbReference type="InterPro" id="IPR000408">
    <property type="entry name" value="Reg_chr_condens"/>
</dbReference>
<dbReference type="PANTHER" id="PTHR46337">
    <property type="entry name" value="RCC1-LIKE G EXCHANGING FACTOR-LIKE PROTEIN"/>
    <property type="match status" value="1"/>
</dbReference>
<dbReference type="PANTHER" id="PTHR46337:SF1">
    <property type="entry name" value="RCC1-LIKE G EXCHANGING FACTOR-LIKE PROTEIN"/>
    <property type="match status" value="1"/>
</dbReference>
<dbReference type="GO" id="GO:0005085">
    <property type="term" value="F:guanyl-nucleotide exchange factor activity"/>
    <property type="evidence" value="ECO:0007669"/>
    <property type="project" value="TreeGrafter"/>
</dbReference>
<feature type="repeat" description="RCC1" evidence="1">
    <location>
        <begin position="248"/>
        <end position="300"/>
    </location>
</feature>
<keyword evidence="3" id="KW-1185">Reference proteome</keyword>
<evidence type="ECO:0000313" key="3">
    <source>
        <dbReference type="Proteomes" id="UP000054350"/>
    </source>
</evidence>
<evidence type="ECO:0000256" key="1">
    <source>
        <dbReference type="PROSITE-ProRule" id="PRU00235"/>
    </source>
</evidence>
<reference evidence="3" key="2">
    <citation type="submission" date="2009-11" db="EMBL/GenBank/DDBJ databases">
        <title>The Genome Sequence of Allomyces macrogynus strain ATCC 38327.</title>
        <authorList>
            <consortium name="The Broad Institute Genome Sequencing Platform"/>
            <person name="Russ C."/>
            <person name="Cuomo C."/>
            <person name="Shea T."/>
            <person name="Young S.K."/>
            <person name="Zeng Q."/>
            <person name="Koehrsen M."/>
            <person name="Haas B."/>
            <person name="Borodovsky M."/>
            <person name="Guigo R."/>
            <person name="Alvarado L."/>
            <person name="Berlin A."/>
            <person name="Borenstein D."/>
            <person name="Chen Z."/>
            <person name="Engels R."/>
            <person name="Freedman E."/>
            <person name="Gellesch M."/>
            <person name="Goldberg J."/>
            <person name="Griggs A."/>
            <person name="Gujja S."/>
            <person name="Heiman D."/>
            <person name="Hepburn T."/>
            <person name="Howarth C."/>
            <person name="Jen D."/>
            <person name="Larson L."/>
            <person name="Lewis B."/>
            <person name="Mehta T."/>
            <person name="Park D."/>
            <person name="Pearson M."/>
            <person name="Roberts A."/>
            <person name="Saif S."/>
            <person name="Shenoy N."/>
            <person name="Sisk P."/>
            <person name="Stolte C."/>
            <person name="Sykes S."/>
            <person name="Walk T."/>
            <person name="White J."/>
            <person name="Yandava C."/>
            <person name="Burger G."/>
            <person name="Gray M.W."/>
            <person name="Holland P.W.H."/>
            <person name="King N."/>
            <person name="Lang F.B.F."/>
            <person name="Roger A.J."/>
            <person name="Ruiz-Trillo I."/>
            <person name="Lander E."/>
            <person name="Nusbaum C."/>
        </authorList>
    </citation>
    <scope>NUCLEOTIDE SEQUENCE [LARGE SCALE GENOMIC DNA]</scope>
    <source>
        <strain evidence="3">ATCC 38327</strain>
    </source>
</reference>
<feature type="repeat" description="RCC1" evidence="1">
    <location>
        <begin position="197"/>
        <end position="246"/>
    </location>
</feature>
<protein>
    <recommendedName>
        <fullName evidence="4">RCC1/BLIP-II</fullName>
    </recommendedName>
</protein>